<dbReference type="Proteomes" id="UP000619079">
    <property type="component" value="Unassembled WGS sequence"/>
</dbReference>
<dbReference type="EMBL" id="JAELVR010000004">
    <property type="protein sequence ID" value="MBJ6371454.1"/>
    <property type="molecule type" value="Genomic_DNA"/>
</dbReference>
<evidence type="ECO:0000313" key="1">
    <source>
        <dbReference type="EMBL" id="MBJ6371454.1"/>
    </source>
</evidence>
<dbReference type="AlphaFoldDB" id="A0A8J7LS12"/>
<protein>
    <submittedName>
        <fullName evidence="1">Uncharacterized protein</fullName>
    </submittedName>
</protein>
<reference evidence="1" key="1">
    <citation type="submission" date="2020-12" db="EMBL/GenBank/DDBJ databases">
        <title>Sedimentitalea sp. nov., isolated from sand in Incheon.</title>
        <authorList>
            <person name="Kim W."/>
        </authorList>
    </citation>
    <scope>NUCLEOTIDE SEQUENCE</scope>
    <source>
        <strain evidence="1">CAU 1593</strain>
    </source>
</reference>
<accession>A0A8J7LS12</accession>
<sequence length="71" mass="8241">MRTEDLKRKAENLEQMIAKAEPERRLALQPQFSELLERMKSAGQTVPNRMRDLDAALIEEAIEARFDNMPV</sequence>
<keyword evidence="2" id="KW-1185">Reference proteome</keyword>
<gene>
    <name evidence="1" type="ORF">JF290_07930</name>
</gene>
<proteinExistence type="predicted"/>
<dbReference type="RefSeq" id="WP_199024308.1">
    <property type="nucleotide sequence ID" value="NZ_JAELVR010000004.1"/>
</dbReference>
<evidence type="ECO:0000313" key="2">
    <source>
        <dbReference type="Proteomes" id="UP000619079"/>
    </source>
</evidence>
<organism evidence="1 2">
    <name type="scientific">Sedimentitalea arenosa</name>
    <dbReference type="NCBI Taxonomy" id="2798803"/>
    <lineage>
        <taxon>Bacteria</taxon>
        <taxon>Pseudomonadati</taxon>
        <taxon>Pseudomonadota</taxon>
        <taxon>Alphaproteobacteria</taxon>
        <taxon>Rhodobacterales</taxon>
        <taxon>Paracoccaceae</taxon>
        <taxon>Sedimentitalea</taxon>
    </lineage>
</organism>
<comment type="caution">
    <text evidence="1">The sequence shown here is derived from an EMBL/GenBank/DDBJ whole genome shotgun (WGS) entry which is preliminary data.</text>
</comment>
<name>A0A8J7LS12_9RHOB</name>